<feature type="domain" description="Arf-GAP" evidence="8">
    <location>
        <begin position="277"/>
        <end position="389"/>
    </location>
</feature>
<dbReference type="PROSITE" id="PS50115">
    <property type="entry name" value="ARFGAP"/>
    <property type="match status" value="1"/>
</dbReference>
<evidence type="ECO:0000256" key="7">
    <source>
        <dbReference type="SAM" id="Phobius"/>
    </source>
</evidence>
<dbReference type="EMBL" id="JADGIZ020000105">
    <property type="protein sequence ID" value="KAL2911500.1"/>
    <property type="molecule type" value="Genomic_DNA"/>
</dbReference>
<feature type="compositionally biased region" description="Acidic residues" evidence="6">
    <location>
        <begin position="622"/>
        <end position="634"/>
    </location>
</feature>
<dbReference type="InterPro" id="IPR001164">
    <property type="entry name" value="ArfGAP_dom"/>
</dbReference>
<keyword evidence="2" id="KW-0479">Metal-binding</keyword>
<feature type="transmembrane region" description="Helical" evidence="7">
    <location>
        <begin position="42"/>
        <end position="61"/>
    </location>
</feature>
<keyword evidence="7" id="KW-0812">Transmembrane</keyword>
<dbReference type="InterPro" id="IPR037278">
    <property type="entry name" value="ARFGAP/RecO"/>
</dbReference>
<keyword evidence="3 5" id="KW-0863">Zinc-finger</keyword>
<dbReference type="PANTHER" id="PTHR46395">
    <property type="entry name" value="ADP-RIBOSYLATION FACTOR GTPASE-ACTIVATING PROTEIN 1"/>
    <property type="match status" value="1"/>
</dbReference>
<feature type="transmembrane region" description="Helical" evidence="7">
    <location>
        <begin position="174"/>
        <end position="194"/>
    </location>
</feature>
<evidence type="ECO:0000313" key="10">
    <source>
        <dbReference type="Proteomes" id="UP001527925"/>
    </source>
</evidence>
<comment type="caution">
    <text evidence="9">The sequence shown here is derived from an EMBL/GenBank/DDBJ whole genome shotgun (WGS) entry which is preliminary data.</text>
</comment>
<gene>
    <name evidence="9" type="primary">GCS1</name>
    <name evidence="9" type="ORF">HK105_209031</name>
</gene>
<proteinExistence type="predicted"/>
<keyword evidence="4" id="KW-0862">Zinc</keyword>
<dbReference type="InterPro" id="IPR038508">
    <property type="entry name" value="ArfGAP_dom_sf"/>
</dbReference>
<reference evidence="9 10" key="1">
    <citation type="submission" date="2023-09" db="EMBL/GenBank/DDBJ databases">
        <title>Pangenome analysis of Batrachochytrium dendrobatidis and related Chytrids.</title>
        <authorList>
            <person name="Yacoub M.N."/>
            <person name="Stajich J.E."/>
            <person name="James T.Y."/>
        </authorList>
    </citation>
    <scope>NUCLEOTIDE SEQUENCE [LARGE SCALE GENOMIC DNA]</scope>
    <source>
        <strain evidence="9 10">JEL0888</strain>
    </source>
</reference>
<dbReference type="Pfam" id="PF01412">
    <property type="entry name" value="ArfGap"/>
    <property type="match status" value="1"/>
</dbReference>
<dbReference type="CDD" id="cd08830">
    <property type="entry name" value="ArfGap_ArfGap1"/>
    <property type="match status" value="1"/>
</dbReference>
<feature type="transmembrane region" description="Helical" evidence="7">
    <location>
        <begin position="146"/>
        <end position="168"/>
    </location>
</feature>
<dbReference type="PRINTS" id="PR00405">
    <property type="entry name" value="REVINTRACTNG"/>
</dbReference>
<name>A0ABR4MW70_9FUNG</name>
<keyword evidence="10" id="KW-1185">Reference proteome</keyword>
<feature type="transmembrane region" description="Helical" evidence="7">
    <location>
        <begin position="112"/>
        <end position="134"/>
    </location>
</feature>
<dbReference type="PANTHER" id="PTHR46395:SF1">
    <property type="entry name" value="ADP-RIBOSYLATION FACTOR GTPASE-ACTIVATING PROTEIN 1"/>
    <property type="match status" value="1"/>
</dbReference>
<evidence type="ECO:0000256" key="1">
    <source>
        <dbReference type="ARBA" id="ARBA00022468"/>
    </source>
</evidence>
<keyword evidence="1" id="KW-0343">GTPase activation</keyword>
<dbReference type="SUPFAM" id="SSF57863">
    <property type="entry name" value="ArfGap/RecO-like zinc finger"/>
    <property type="match status" value="1"/>
</dbReference>
<evidence type="ECO:0000256" key="4">
    <source>
        <dbReference type="ARBA" id="ARBA00022833"/>
    </source>
</evidence>
<evidence type="ECO:0000256" key="6">
    <source>
        <dbReference type="SAM" id="MobiDB-lite"/>
    </source>
</evidence>
<evidence type="ECO:0000256" key="5">
    <source>
        <dbReference type="PROSITE-ProRule" id="PRU00288"/>
    </source>
</evidence>
<evidence type="ECO:0000256" key="2">
    <source>
        <dbReference type="ARBA" id="ARBA00022723"/>
    </source>
</evidence>
<keyword evidence="7" id="KW-1133">Transmembrane helix</keyword>
<evidence type="ECO:0000259" key="8">
    <source>
        <dbReference type="PROSITE" id="PS50115"/>
    </source>
</evidence>
<organism evidence="9 10">
    <name type="scientific">Polyrhizophydium stewartii</name>
    <dbReference type="NCBI Taxonomy" id="2732419"/>
    <lineage>
        <taxon>Eukaryota</taxon>
        <taxon>Fungi</taxon>
        <taxon>Fungi incertae sedis</taxon>
        <taxon>Chytridiomycota</taxon>
        <taxon>Chytridiomycota incertae sedis</taxon>
        <taxon>Chytridiomycetes</taxon>
        <taxon>Rhizophydiales</taxon>
        <taxon>Rhizophydiales incertae sedis</taxon>
        <taxon>Polyrhizophydium</taxon>
    </lineage>
</organism>
<feature type="compositionally biased region" description="Pro residues" evidence="6">
    <location>
        <begin position="390"/>
        <end position="401"/>
    </location>
</feature>
<feature type="region of interest" description="Disordered" evidence="6">
    <location>
        <begin position="388"/>
        <end position="412"/>
    </location>
</feature>
<evidence type="ECO:0000313" key="9">
    <source>
        <dbReference type="EMBL" id="KAL2911500.1"/>
    </source>
</evidence>
<sequence length="693" mass="74523">MHSSQYTMLLRTSMIASFLYTGLVMAWLLSPASTRTPIRLSLGFTQAVAIGSFVSAELCFLETLAHFSTPISLSAIRVAKSLVLRTMPLFMVAPFLKLVPSTPEYIDVTLSFIYSLIAGVYDIGQQMFQLYFVIFQMRIASPAARMRYAAAITVASTVVIASAVVFWMSDESQAVNVALGMLGVPGYGICAIYTMTLIREALMYEAESEVTDEGAASGGRQTGKVSPNIPLPHQHLPGERRLTTNGAAIALVMWDGGLVLDFLDFEKERQDAMTDFRPKVLEIQRRDDNKTCIDCGAHHPQWASVTYGIFFCLECSGGVHLSFVRSVTMDKWTEEQARRMDLGGNKNALAFFRSHPHYREGMSIPQKYNSEFARFYKDKLAAMVEGRPWEMPPIGPEPAPPSESAQSPASGSHVDLQYRALQGQRSFQQTSLAQSSSAGSSQGQPPLSARLSQTMAPAPDRARNEQFFAQKGAENMTRPEGVSPSQGGRYAGFGNPSFAREPAPERDAASLLDDPLKTLSRGWSIFTSYASEGAKRAAVGAEIVGQSLTERVIKPTAAAIRDPELSKNVQSYVTEVGSSGLTMASNLVHQSSGYDFVGASGLQPSSDSRFAGGYGASLAGPGDEDAQLDWDDWDAAPASSEPQHPHGAPATAATTAAAAPAPAPASATTTKAAAPATLIAPASSAKDDEWEDF</sequence>
<feature type="region of interest" description="Disordered" evidence="6">
    <location>
        <begin position="613"/>
        <end position="693"/>
    </location>
</feature>
<feature type="compositionally biased region" description="Low complexity" evidence="6">
    <location>
        <begin position="402"/>
        <end position="412"/>
    </location>
</feature>
<accession>A0ABR4MW70</accession>
<feature type="compositionally biased region" description="Low complexity" evidence="6">
    <location>
        <begin position="428"/>
        <end position="448"/>
    </location>
</feature>
<feature type="region of interest" description="Disordered" evidence="6">
    <location>
        <begin position="424"/>
        <end position="460"/>
    </location>
</feature>
<keyword evidence="7" id="KW-0472">Membrane</keyword>
<feature type="transmembrane region" description="Helical" evidence="7">
    <location>
        <begin position="12"/>
        <end position="30"/>
    </location>
</feature>
<feature type="compositionally biased region" description="Low complexity" evidence="6">
    <location>
        <begin position="635"/>
        <end position="684"/>
    </location>
</feature>
<dbReference type="SMART" id="SM00105">
    <property type="entry name" value="ArfGap"/>
    <property type="match status" value="1"/>
</dbReference>
<feature type="region of interest" description="Disordered" evidence="6">
    <location>
        <begin position="472"/>
        <end position="506"/>
    </location>
</feature>
<dbReference type="Gene3D" id="1.10.220.150">
    <property type="entry name" value="Arf GTPase activating protein"/>
    <property type="match status" value="1"/>
</dbReference>
<protein>
    <submittedName>
        <fullName evidence="9">ADP-ribosylation factor GTPase-activating protein gcs1</fullName>
    </submittedName>
</protein>
<dbReference type="Proteomes" id="UP001527925">
    <property type="component" value="Unassembled WGS sequence"/>
</dbReference>
<evidence type="ECO:0000256" key="3">
    <source>
        <dbReference type="ARBA" id="ARBA00022771"/>
    </source>
</evidence>